<sequence length="69" mass="7918">MFPRNLLLMLLYTCILSCHFCNAQETSTASDAVIISTAMVCAMFSVIIILVPTVLYYRYYAKKEEIEEQ</sequence>
<accession>A0AAW2GW91</accession>
<feature type="signal peptide" evidence="2">
    <location>
        <begin position="1"/>
        <end position="23"/>
    </location>
</feature>
<proteinExistence type="predicted"/>
<evidence type="ECO:0000256" key="2">
    <source>
        <dbReference type="SAM" id="SignalP"/>
    </source>
</evidence>
<name>A0AAW2GW91_9HYME</name>
<reference evidence="3 4" key="1">
    <citation type="submission" date="2023-03" db="EMBL/GenBank/DDBJ databases">
        <title>High recombination rates correlate with genetic variation in Cardiocondyla obscurior ants.</title>
        <authorList>
            <person name="Errbii M."/>
        </authorList>
    </citation>
    <scope>NUCLEOTIDE SEQUENCE [LARGE SCALE GENOMIC DNA]</scope>
    <source>
        <strain evidence="3">Alpha-2009</strain>
        <tissue evidence="3">Whole body</tissue>
    </source>
</reference>
<feature type="chain" id="PRO_5043833928" description="Photosystem II protein M" evidence="2">
    <location>
        <begin position="24"/>
        <end position="69"/>
    </location>
</feature>
<evidence type="ECO:0008006" key="5">
    <source>
        <dbReference type="Google" id="ProtNLM"/>
    </source>
</evidence>
<evidence type="ECO:0000313" key="4">
    <source>
        <dbReference type="Proteomes" id="UP001430953"/>
    </source>
</evidence>
<feature type="transmembrane region" description="Helical" evidence="1">
    <location>
        <begin position="33"/>
        <end position="57"/>
    </location>
</feature>
<evidence type="ECO:0000256" key="1">
    <source>
        <dbReference type="SAM" id="Phobius"/>
    </source>
</evidence>
<dbReference type="EMBL" id="JADYXP020000002">
    <property type="protein sequence ID" value="KAL0131481.1"/>
    <property type="molecule type" value="Genomic_DNA"/>
</dbReference>
<comment type="caution">
    <text evidence="3">The sequence shown here is derived from an EMBL/GenBank/DDBJ whole genome shotgun (WGS) entry which is preliminary data.</text>
</comment>
<keyword evidence="1" id="KW-0812">Transmembrane</keyword>
<dbReference type="Proteomes" id="UP001430953">
    <property type="component" value="Unassembled WGS sequence"/>
</dbReference>
<dbReference type="AlphaFoldDB" id="A0AAW2GW91"/>
<keyword evidence="2" id="KW-0732">Signal</keyword>
<keyword evidence="1" id="KW-1133">Transmembrane helix</keyword>
<keyword evidence="1" id="KW-0472">Membrane</keyword>
<gene>
    <name evidence="3" type="ORF">PUN28_002780</name>
</gene>
<organism evidence="3 4">
    <name type="scientific">Cardiocondyla obscurior</name>
    <dbReference type="NCBI Taxonomy" id="286306"/>
    <lineage>
        <taxon>Eukaryota</taxon>
        <taxon>Metazoa</taxon>
        <taxon>Ecdysozoa</taxon>
        <taxon>Arthropoda</taxon>
        <taxon>Hexapoda</taxon>
        <taxon>Insecta</taxon>
        <taxon>Pterygota</taxon>
        <taxon>Neoptera</taxon>
        <taxon>Endopterygota</taxon>
        <taxon>Hymenoptera</taxon>
        <taxon>Apocrita</taxon>
        <taxon>Aculeata</taxon>
        <taxon>Formicoidea</taxon>
        <taxon>Formicidae</taxon>
        <taxon>Myrmicinae</taxon>
        <taxon>Cardiocondyla</taxon>
    </lineage>
</organism>
<keyword evidence="4" id="KW-1185">Reference proteome</keyword>
<protein>
    <recommendedName>
        <fullName evidence="5">Photosystem II protein M</fullName>
    </recommendedName>
</protein>
<evidence type="ECO:0000313" key="3">
    <source>
        <dbReference type="EMBL" id="KAL0131481.1"/>
    </source>
</evidence>